<evidence type="ECO:0008006" key="3">
    <source>
        <dbReference type="Google" id="ProtNLM"/>
    </source>
</evidence>
<protein>
    <recommendedName>
        <fullName evidence="3">Proteasome assembly chaperone 4</fullName>
    </recommendedName>
</protein>
<dbReference type="AlphaFoldDB" id="A0AAX4JVQ6"/>
<proteinExistence type="predicted"/>
<dbReference type="PANTHER" id="PTHR33559:SF1">
    <property type="entry name" value="PROTEASOME ASSEMBLY CHAPERONE 4"/>
    <property type="match status" value="1"/>
</dbReference>
<reference evidence="1 2" key="1">
    <citation type="submission" date="2024-01" db="EMBL/GenBank/DDBJ databases">
        <title>Comparative genomics of Cryptococcus and Kwoniella reveals pathogenesis evolution and contrasting modes of karyotype evolution via chromosome fusion or intercentromeric recombination.</title>
        <authorList>
            <person name="Coelho M.A."/>
            <person name="David-Palma M."/>
            <person name="Shea T."/>
            <person name="Bowers K."/>
            <person name="McGinley-Smith S."/>
            <person name="Mohammad A.W."/>
            <person name="Gnirke A."/>
            <person name="Yurkov A.M."/>
            <person name="Nowrousian M."/>
            <person name="Sun S."/>
            <person name="Cuomo C.A."/>
            <person name="Heitman J."/>
        </authorList>
    </citation>
    <scope>NUCLEOTIDE SEQUENCE [LARGE SCALE GENOMIC DNA]</scope>
    <source>
        <strain evidence="1 2">CBS 6074</strain>
    </source>
</reference>
<organism evidence="1 2">
    <name type="scientific">Kwoniella dendrophila CBS 6074</name>
    <dbReference type="NCBI Taxonomy" id="1295534"/>
    <lineage>
        <taxon>Eukaryota</taxon>
        <taxon>Fungi</taxon>
        <taxon>Dikarya</taxon>
        <taxon>Basidiomycota</taxon>
        <taxon>Agaricomycotina</taxon>
        <taxon>Tremellomycetes</taxon>
        <taxon>Tremellales</taxon>
        <taxon>Cryptococcaceae</taxon>
        <taxon>Kwoniella</taxon>
    </lineage>
</organism>
<accession>A0AAX4JVQ6</accession>
<dbReference type="InterPro" id="IPR032157">
    <property type="entry name" value="PAC4"/>
</dbReference>
<dbReference type="GO" id="GO:0043248">
    <property type="term" value="P:proteasome assembly"/>
    <property type="evidence" value="ECO:0007669"/>
    <property type="project" value="InterPro"/>
</dbReference>
<evidence type="ECO:0000313" key="2">
    <source>
        <dbReference type="Proteomes" id="UP001355207"/>
    </source>
</evidence>
<dbReference type="PANTHER" id="PTHR33559">
    <property type="entry name" value="PROTEASOME ASSEMBLY CHAPERONE 4"/>
    <property type="match status" value="1"/>
</dbReference>
<dbReference type="EMBL" id="CP144102">
    <property type="protein sequence ID" value="WWC89521.1"/>
    <property type="molecule type" value="Genomic_DNA"/>
</dbReference>
<dbReference type="GeneID" id="91095115"/>
<evidence type="ECO:0000313" key="1">
    <source>
        <dbReference type="EMBL" id="WWC89521.1"/>
    </source>
</evidence>
<dbReference type="Pfam" id="PF16093">
    <property type="entry name" value="PAC4"/>
    <property type="match status" value="1"/>
</dbReference>
<gene>
    <name evidence="1" type="ORF">L201_004445</name>
</gene>
<dbReference type="RefSeq" id="XP_066076284.1">
    <property type="nucleotide sequence ID" value="XM_066220187.1"/>
</dbReference>
<name>A0AAX4JVQ6_9TREE</name>
<keyword evidence="2" id="KW-1185">Reference proteome</keyword>
<sequence length="154" mass="16732">MSLEPIIQTYHQTLCSPLPSSPSFVFHLTRLVDTLMIWVGTGSPSDSSESVIVSEKKIASDWAVAMPSRGNIPVTATPIYRASASDYALPMSQRLARKFPNNQIQLSLSLPSSLTSQSGPNLDPYASKLLLIMEKKLGTWLSEVIESEKPAAVA</sequence>
<dbReference type="Proteomes" id="UP001355207">
    <property type="component" value="Chromosome 5"/>
</dbReference>